<dbReference type="EMBL" id="HACG01051928">
    <property type="protein sequence ID" value="CEK98799.1"/>
    <property type="molecule type" value="Transcribed_RNA"/>
</dbReference>
<dbReference type="AlphaFoldDB" id="A0A0B7BZY6"/>
<accession>A0A0B7BZY6</accession>
<evidence type="ECO:0000313" key="1">
    <source>
        <dbReference type="EMBL" id="CEK98799.1"/>
    </source>
</evidence>
<sequence length="54" mass="6541">MGALTCQMDGLPYISFFWFLHRETSLNKKKTCRNRMFRPVGSQLAQQKWFNKWL</sequence>
<organism evidence="1">
    <name type="scientific">Arion vulgaris</name>
    <dbReference type="NCBI Taxonomy" id="1028688"/>
    <lineage>
        <taxon>Eukaryota</taxon>
        <taxon>Metazoa</taxon>
        <taxon>Spiralia</taxon>
        <taxon>Lophotrochozoa</taxon>
        <taxon>Mollusca</taxon>
        <taxon>Gastropoda</taxon>
        <taxon>Heterobranchia</taxon>
        <taxon>Euthyneura</taxon>
        <taxon>Panpulmonata</taxon>
        <taxon>Eupulmonata</taxon>
        <taxon>Stylommatophora</taxon>
        <taxon>Helicina</taxon>
        <taxon>Arionoidea</taxon>
        <taxon>Arionidae</taxon>
        <taxon>Arion</taxon>
    </lineage>
</organism>
<protein>
    <submittedName>
        <fullName evidence="1">Uncharacterized protein</fullName>
    </submittedName>
</protein>
<name>A0A0B7BZY6_9EUPU</name>
<feature type="non-terminal residue" evidence="1">
    <location>
        <position position="54"/>
    </location>
</feature>
<gene>
    <name evidence="1" type="primary">ORF219638</name>
</gene>
<proteinExistence type="predicted"/>
<reference evidence="1" key="1">
    <citation type="submission" date="2014-12" db="EMBL/GenBank/DDBJ databases">
        <title>Insight into the proteome of Arion vulgaris.</title>
        <authorList>
            <person name="Aradska J."/>
            <person name="Bulat T."/>
            <person name="Smidak R."/>
            <person name="Sarate P."/>
            <person name="Gangsoo J."/>
            <person name="Sialana F."/>
            <person name="Bilban M."/>
            <person name="Lubec G."/>
        </authorList>
    </citation>
    <scope>NUCLEOTIDE SEQUENCE</scope>
    <source>
        <tissue evidence="1">Skin</tissue>
    </source>
</reference>